<dbReference type="InterPro" id="IPR017941">
    <property type="entry name" value="Rieske_2Fe-2S"/>
</dbReference>
<dbReference type="STRING" id="314271.RB2654_20278"/>
<dbReference type="SUPFAM" id="SSF50022">
    <property type="entry name" value="ISP domain"/>
    <property type="match status" value="1"/>
</dbReference>
<dbReference type="eggNOG" id="COG2146">
    <property type="taxonomic scope" value="Bacteria"/>
</dbReference>
<evidence type="ECO:0000313" key="6">
    <source>
        <dbReference type="EMBL" id="EAQ14957.1"/>
    </source>
</evidence>
<dbReference type="Pfam" id="PF00355">
    <property type="entry name" value="Rieske"/>
    <property type="match status" value="1"/>
</dbReference>
<organism evidence="6 7">
    <name type="scientific">Maritimibacter alkaliphilus HTCC2654</name>
    <dbReference type="NCBI Taxonomy" id="314271"/>
    <lineage>
        <taxon>Bacteria</taxon>
        <taxon>Pseudomonadati</taxon>
        <taxon>Pseudomonadota</taxon>
        <taxon>Alphaproteobacteria</taxon>
        <taxon>Rhodobacterales</taxon>
        <taxon>Roseobacteraceae</taxon>
        <taxon>Maritimibacter</taxon>
    </lineage>
</organism>
<keyword evidence="7" id="KW-1185">Reference proteome</keyword>
<evidence type="ECO:0000256" key="2">
    <source>
        <dbReference type="ARBA" id="ARBA00022723"/>
    </source>
</evidence>
<keyword evidence="2" id="KW-0479">Metal-binding</keyword>
<keyword evidence="4" id="KW-0411">Iron-sulfur</keyword>
<dbReference type="AlphaFoldDB" id="A3VAL6"/>
<dbReference type="Proteomes" id="UP000002931">
    <property type="component" value="Unassembled WGS sequence"/>
</dbReference>
<accession>A3VAL6</accession>
<dbReference type="GO" id="GO:0051537">
    <property type="term" value="F:2 iron, 2 sulfur cluster binding"/>
    <property type="evidence" value="ECO:0007669"/>
    <property type="project" value="UniProtKB-KW"/>
</dbReference>
<proteinExistence type="predicted"/>
<comment type="caution">
    <text evidence="6">The sequence shown here is derived from an EMBL/GenBank/DDBJ whole genome shotgun (WGS) entry which is preliminary data.</text>
</comment>
<dbReference type="EMBL" id="AAMT01000001">
    <property type="protein sequence ID" value="EAQ14957.1"/>
    <property type="molecule type" value="Genomic_DNA"/>
</dbReference>
<dbReference type="CDD" id="cd03467">
    <property type="entry name" value="Rieske"/>
    <property type="match status" value="1"/>
</dbReference>
<name>A3VAL6_9RHOB</name>
<gene>
    <name evidence="6" type="ORF">RB2654_20278</name>
</gene>
<keyword evidence="1" id="KW-0001">2Fe-2S</keyword>
<evidence type="ECO:0000256" key="1">
    <source>
        <dbReference type="ARBA" id="ARBA00022714"/>
    </source>
</evidence>
<protein>
    <recommendedName>
        <fullName evidence="5">Rieske domain-containing protein</fullName>
    </recommendedName>
</protein>
<evidence type="ECO:0000256" key="4">
    <source>
        <dbReference type="ARBA" id="ARBA00023014"/>
    </source>
</evidence>
<reference evidence="6 7" key="1">
    <citation type="journal article" date="2010" name="J. Bacteriol.">
        <title>Genome sequences of Pelagibaca bermudensis HTCC2601T and Maritimibacter alkaliphilus HTCC2654T, the type strains of two marine Roseobacter genera.</title>
        <authorList>
            <person name="Thrash J.C."/>
            <person name="Cho J.C."/>
            <person name="Ferriera S."/>
            <person name="Johnson J."/>
            <person name="Vergin K.L."/>
            <person name="Giovannoni S.J."/>
        </authorList>
    </citation>
    <scope>NUCLEOTIDE SEQUENCE [LARGE SCALE GENOMIC DNA]</scope>
    <source>
        <strain evidence="6 7">HTCC2654</strain>
    </source>
</reference>
<evidence type="ECO:0000313" key="7">
    <source>
        <dbReference type="Proteomes" id="UP000002931"/>
    </source>
</evidence>
<evidence type="ECO:0000256" key="3">
    <source>
        <dbReference type="ARBA" id="ARBA00023004"/>
    </source>
</evidence>
<evidence type="ECO:0000259" key="5">
    <source>
        <dbReference type="PROSITE" id="PS51296"/>
    </source>
</evidence>
<dbReference type="Gene3D" id="2.102.10.10">
    <property type="entry name" value="Rieske [2Fe-2S] iron-sulphur domain"/>
    <property type="match status" value="1"/>
</dbReference>
<dbReference type="PROSITE" id="PS51296">
    <property type="entry name" value="RIESKE"/>
    <property type="match status" value="1"/>
</dbReference>
<dbReference type="GO" id="GO:0046872">
    <property type="term" value="F:metal ion binding"/>
    <property type="evidence" value="ECO:0007669"/>
    <property type="project" value="UniProtKB-KW"/>
</dbReference>
<sequence>MPLAIDDRPPVTVTRALCRVEDLRDGHSRGFDPLGEGRDTMFIVRQGDRLVAWRNNCPHYDNARMAWKKDEFLNADRDRIVCGAHGALFEIDSGLCVQGPCLGDRLIPVALDIRDGEVFLAAPYKHGMRPRPGRPHN</sequence>
<dbReference type="InterPro" id="IPR036922">
    <property type="entry name" value="Rieske_2Fe-2S_sf"/>
</dbReference>
<dbReference type="HOGENOM" id="CLU_055690_4_3_5"/>
<dbReference type="PANTHER" id="PTHR40261">
    <property type="match status" value="1"/>
</dbReference>
<feature type="domain" description="Rieske" evidence="5">
    <location>
        <begin position="15"/>
        <end position="120"/>
    </location>
</feature>
<keyword evidence="3" id="KW-0408">Iron</keyword>
<dbReference type="PANTHER" id="PTHR40261:SF1">
    <property type="entry name" value="RIESKE DOMAIN-CONTAINING PROTEIN"/>
    <property type="match status" value="1"/>
</dbReference>